<dbReference type="GO" id="GO:0005634">
    <property type="term" value="C:nucleus"/>
    <property type="evidence" value="ECO:0007669"/>
    <property type="project" value="TreeGrafter"/>
</dbReference>
<keyword evidence="5" id="KW-0965">Cell junction</keyword>
<evidence type="ECO:0000256" key="6">
    <source>
        <dbReference type="PROSITE-ProRule" id="PRU00259"/>
    </source>
</evidence>
<feature type="compositionally biased region" description="Acidic residues" evidence="7">
    <location>
        <begin position="17"/>
        <end position="26"/>
    </location>
</feature>
<feature type="compositionally biased region" description="Polar residues" evidence="7">
    <location>
        <begin position="371"/>
        <end position="382"/>
    </location>
</feature>
<feature type="compositionally biased region" description="Polar residues" evidence="7">
    <location>
        <begin position="313"/>
        <end position="332"/>
    </location>
</feature>
<evidence type="ECO:0000256" key="3">
    <source>
        <dbReference type="ARBA" id="ARBA00022737"/>
    </source>
</evidence>
<sequence length="558" mass="60380">MSRAGNLAMWQNGLNWMEDDEDQDSDTDSKLSGSAIVDSVMKRLRSHGHRKDHFEFSDSLNHQIQEQDEEEEEREPSQFSGGGVPSVSSHTHSSSLTSNGYRGPHQHSGHAAAIGTSPSRQYYPPGGGGPSAGARKDILGTVPEMSHSGARVVDVTFGPPMSPSSVLSSTVTSQGPAPHRGGFSHQPGARNWASGARSMDALHHTPPQPRREAPPYRPPPMEGAMGSRSQEAIHHYPSNSPPVPSHHHYDDSAGSDVNNASYHRPRLGSHGNSSTVKNSAVSSQFHSSKSHSPSHVAPGSHSHPVMTSPLHAASSQYSGSHSRSAVPLSSRTPPVRRANYDQSDGHSSRHAFSAHNTPHHHSSSDHTSSPARPNTGPQSREPNLNDVVDFLSSGDTGLVANAASYLQHLAYGDDSMKAKIRQYGALPALIGQLRNEDAKVVVPILGALRNLSFGRINDENKLMIVRERGLEELMRALKTSRVMEVREMITSVLWNISSCDDVKMSIVHACVQDLVDFSLIPYSGWNWDTARDPIGKPAIAKWNVELRNIAGECVCVCV</sequence>
<feature type="region of interest" description="Disordered" evidence="7">
    <location>
        <begin position="162"/>
        <end position="386"/>
    </location>
</feature>
<feature type="non-terminal residue" evidence="8">
    <location>
        <position position="1"/>
    </location>
</feature>
<dbReference type="Pfam" id="PF00514">
    <property type="entry name" value="Arm"/>
    <property type="match status" value="2"/>
</dbReference>
<feature type="compositionally biased region" description="Low complexity" evidence="7">
    <location>
        <begin position="279"/>
        <end position="295"/>
    </location>
</feature>
<dbReference type="InterPro" id="IPR028435">
    <property type="entry name" value="Plakophilin/d_Catenin"/>
</dbReference>
<evidence type="ECO:0000313" key="9">
    <source>
        <dbReference type="Proteomes" id="UP001174909"/>
    </source>
</evidence>
<dbReference type="GO" id="GO:0005737">
    <property type="term" value="C:cytoplasm"/>
    <property type="evidence" value="ECO:0007669"/>
    <property type="project" value="TreeGrafter"/>
</dbReference>
<feature type="repeat" description="ARM" evidence="6">
    <location>
        <begin position="424"/>
        <end position="452"/>
    </location>
</feature>
<evidence type="ECO:0000256" key="5">
    <source>
        <dbReference type="ARBA" id="ARBA00022949"/>
    </source>
</evidence>
<evidence type="ECO:0000256" key="7">
    <source>
        <dbReference type="SAM" id="MobiDB-lite"/>
    </source>
</evidence>
<evidence type="ECO:0000313" key="8">
    <source>
        <dbReference type="EMBL" id="CAI8001756.1"/>
    </source>
</evidence>
<dbReference type="GO" id="GO:0005886">
    <property type="term" value="C:plasma membrane"/>
    <property type="evidence" value="ECO:0007669"/>
    <property type="project" value="TreeGrafter"/>
</dbReference>
<dbReference type="Gene3D" id="1.25.10.10">
    <property type="entry name" value="Leucine-rich Repeat Variant"/>
    <property type="match status" value="1"/>
</dbReference>
<protein>
    <submittedName>
        <fullName evidence="8">Catenin delta-2</fullName>
    </submittedName>
</protein>
<accession>A0AA35R2L1</accession>
<feature type="compositionally biased region" description="Basic residues" evidence="7">
    <location>
        <begin position="42"/>
        <end position="51"/>
    </location>
</feature>
<proteinExistence type="inferred from homology"/>
<dbReference type="GO" id="GO:0005912">
    <property type="term" value="C:adherens junction"/>
    <property type="evidence" value="ECO:0007669"/>
    <property type="project" value="TreeGrafter"/>
</dbReference>
<dbReference type="GO" id="GO:0098609">
    <property type="term" value="P:cell-cell adhesion"/>
    <property type="evidence" value="ECO:0007669"/>
    <property type="project" value="InterPro"/>
</dbReference>
<keyword evidence="3" id="KW-0677">Repeat</keyword>
<evidence type="ECO:0000256" key="4">
    <source>
        <dbReference type="ARBA" id="ARBA00022889"/>
    </source>
</evidence>
<dbReference type="SUPFAM" id="SSF48371">
    <property type="entry name" value="ARM repeat"/>
    <property type="match status" value="1"/>
</dbReference>
<feature type="compositionally biased region" description="Low complexity" evidence="7">
    <location>
        <begin position="85"/>
        <end position="98"/>
    </location>
</feature>
<feature type="region of interest" description="Disordered" evidence="7">
    <location>
        <begin position="14"/>
        <end position="142"/>
    </location>
</feature>
<dbReference type="PANTHER" id="PTHR10372:SF27">
    <property type="entry name" value="ADHERENS JUNCTION PROTEIN P120"/>
    <property type="match status" value="1"/>
</dbReference>
<gene>
    <name evidence="8" type="ORF">GBAR_LOCUS3257</name>
</gene>
<feature type="compositionally biased region" description="Low complexity" evidence="7">
    <location>
        <begin position="163"/>
        <end position="173"/>
    </location>
</feature>
<dbReference type="PROSITE" id="PS50176">
    <property type="entry name" value="ARM_REPEAT"/>
    <property type="match status" value="1"/>
</dbReference>
<dbReference type="Proteomes" id="UP001174909">
    <property type="component" value="Unassembled WGS sequence"/>
</dbReference>
<name>A0AA35R2L1_GEOBA</name>
<dbReference type="SMART" id="SM00185">
    <property type="entry name" value="ARM"/>
    <property type="match status" value="2"/>
</dbReference>
<keyword evidence="9" id="KW-1185">Reference proteome</keyword>
<dbReference type="PANTHER" id="PTHR10372">
    <property type="entry name" value="PLAKOPHILLIN-RELATED"/>
    <property type="match status" value="1"/>
</dbReference>
<dbReference type="EMBL" id="CASHTH010000451">
    <property type="protein sequence ID" value="CAI8001756.1"/>
    <property type="molecule type" value="Genomic_DNA"/>
</dbReference>
<evidence type="ECO:0000256" key="2">
    <source>
        <dbReference type="ARBA" id="ARBA00005462"/>
    </source>
</evidence>
<dbReference type="InterPro" id="IPR016024">
    <property type="entry name" value="ARM-type_fold"/>
</dbReference>
<dbReference type="InterPro" id="IPR011989">
    <property type="entry name" value="ARM-like"/>
</dbReference>
<organism evidence="8 9">
    <name type="scientific">Geodia barretti</name>
    <name type="common">Barrett's horny sponge</name>
    <dbReference type="NCBI Taxonomy" id="519541"/>
    <lineage>
        <taxon>Eukaryota</taxon>
        <taxon>Metazoa</taxon>
        <taxon>Porifera</taxon>
        <taxon>Demospongiae</taxon>
        <taxon>Heteroscleromorpha</taxon>
        <taxon>Tetractinellida</taxon>
        <taxon>Astrophorina</taxon>
        <taxon>Geodiidae</taxon>
        <taxon>Geodia</taxon>
    </lineage>
</organism>
<dbReference type="InterPro" id="IPR000225">
    <property type="entry name" value="Armadillo"/>
</dbReference>
<comment type="similarity">
    <text evidence="2">Belongs to the beta-catenin family.</text>
</comment>
<comment type="subcellular location">
    <subcellularLocation>
        <location evidence="1">Cell junction</location>
    </subcellularLocation>
</comment>
<evidence type="ECO:0000256" key="1">
    <source>
        <dbReference type="ARBA" id="ARBA00004282"/>
    </source>
</evidence>
<dbReference type="AlphaFoldDB" id="A0AA35R2L1"/>
<comment type="caution">
    <text evidence="8">The sequence shown here is derived from an EMBL/GenBank/DDBJ whole genome shotgun (WGS) entry which is preliminary data.</text>
</comment>
<keyword evidence="4" id="KW-0130">Cell adhesion</keyword>
<reference evidence="8" key="1">
    <citation type="submission" date="2023-03" db="EMBL/GenBank/DDBJ databases">
        <authorList>
            <person name="Steffen K."/>
            <person name="Cardenas P."/>
        </authorList>
    </citation>
    <scope>NUCLEOTIDE SEQUENCE</scope>
</reference>